<name>A0A452IKM4_9SAUR</name>
<keyword evidence="3" id="KW-1185">Reference proteome</keyword>
<evidence type="ECO:0000313" key="3">
    <source>
        <dbReference type="Proteomes" id="UP000291020"/>
    </source>
</evidence>
<organism evidence="2 3">
    <name type="scientific">Gopherus agassizii</name>
    <name type="common">Agassiz's desert tortoise</name>
    <dbReference type="NCBI Taxonomy" id="38772"/>
    <lineage>
        <taxon>Eukaryota</taxon>
        <taxon>Metazoa</taxon>
        <taxon>Chordata</taxon>
        <taxon>Craniata</taxon>
        <taxon>Vertebrata</taxon>
        <taxon>Euteleostomi</taxon>
        <taxon>Archelosauria</taxon>
        <taxon>Testudinata</taxon>
        <taxon>Testudines</taxon>
        <taxon>Cryptodira</taxon>
        <taxon>Durocryptodira</taxon>
        <taxon>Testudinoidea</taxon>
        <taxon>Testudinidae</taxon>
        <taxon>Gopherus</taxon>
    </lineage>
</organism>
<reference evidence="2" key="3">
    <citation type="submission" date="2025-09" db="UniProtKB">
        <authorList>
            <consortium name="Ensembl"/>
        </authorList>
    </citation>
    <scope>IDENTIFICATION</scope>
</reference>
<dbReference type="Ensembl" id="ENSGAGT00000032397.1">
    <property type="protein sequence ID" value="ENSGAGP00000028526.1"/>
    <property type="gene ID" value="ENSGAGG00000020666.1"/>
</dbReference>
<sequence length="49" mass="5465">MIQLPQLNSSSTHATLGERQRAKATRLLGIAWQGGVNQSSRTKEVRWDS</sequence>
<dbReference type="Proteomes" id="UP000291020">
    <property type="component" value="Unassembled WGS sequence"/>
</dbReference>
<evidence type="ECO:0000313" key="2">
    <source>
        <dbReference type="Ensembl" id="ENSGAGP00000028526.1"/>
    </source>
</evidence>
<accession>A0A452IKM4</accession>
<dbReference type="AlphaFoldDB" id="A0A452IKM4"/>
<feature type="compositionally biased region" description="Polar residues" evidence="1">
    <location>
        <begin position="1"/>
        <end position="14"/>
    </location>
</feature>
<proteinExistence type="predicted"/>
<protein>
    <submittedName>
        <fullName evidence="2">Uncharacterized protein</fullName>
    </submittedName>
</protein>
<reference evidence="2" key="2">
    <citation type="submission" date="2025-08" db="UniProtKB">
        <authorList>
            <consortium name="Ensembl"/>
        </authorList>
    </citation>
    <scope>IDENTIFICATION</scope>
</reference>
<feature type="region of interest" description="Disordered" evidence="1">
    <location>
        <begin position="1"/>
        <end position="20"/>
    </location>
</feature>
<evidence type="ECO:0000256" key="1">
    <source>
        <dbReference type="SAM" id="MobiDB-lite"/>
    </source>
</evidence>
<reference evidence="3" key="1">
    <citation type="journal article" date="2017" name="PLoS ONE">
        <title>The Agassiz's desert tortoise genome provides a resource for the conservation of a threatened species.</title>
        <authorList>
            <person name="Tollis M."/>
            <person name="DeNardo D.F."/>
            <person name="Cornelius J.A."/>
            <person name="Dolby G.A."/>
            <person name="Edwards T."/>
            <person name="Henen B.T."/>
            <person name="Karl A.E."/>
            <person name="Murphy R.W."/>
            <person name="Kusumi K."/>
        </authorList>
    </citation>
    <scope>NUCLEOTIDE SEQUENCE [LARGE SCALE GENOMIC DNA]</scope>
</reference>